<dbReference type="AlphaFoldDB" id="A0A822XR12"/>
<sequence length="179" mass="20365">MHVSNSTSLPIISIPSLRSYYQSVHPVNWYICQVAVEAILRRSTLPPIWQIQWPEFYLLAPDSDKASEVKVACTNTQKQKQDLYFRSMMSSKRMGFDEVVGLSLEPSNLDLSLMLGFPKRVAIGGRGVGHGMMTQMVKKHLATRESIMNSLVIHTKAWKFSLSLFFETPEFKLNTTRVP</sequence>
<evidence type="ECO:0000313" key="2">
    <source>
        <dbReference type="Proteomes" id="UP000607653"/>
    </source>
</evidence>
<accession>A0A822XR12</accession>
<protein>
    <submittedName>
        <fullName evidence="1">Uncharacterized protein</fullName>
    </submittedName>
</protein>
<dbReference type="EMBL" id="DUZY01000001">
    <property type="protein sequence ID" value="DAD21396.1"/>
    <property type="molecule type" value="Genomic_DNA"/>
</dbReference>
<evidence type="ECO:0000313" key="1">
    <source>
        <dbReference type="EMBL" id="DAD21396.1"/>
    </source>
</evidence>
<comment type="caution">
    <text evidence="1">The sequence shown here is derived from an EMBL/GenBank/DDBJ whole genome shotgun (WGS) entry which is preliminary data.</text>
</comment>
<gene>
    <name evidence="1" type="ORF">HUJ06_022859</name>
</gene>
<dbReference type="Proteomes" id="UP000607653">
    <property type="component" value="Unassembled WGS sequence"/>
</dbReference>
<proteinExistence type="predicted"/>
<keyword evidence="2" id="KW-1185">Reference proteome</keyword>
<organism evidence="1 2">
    <name type="scientific">Nelumbo nucifera</name>
    <name type="common">Sacred lotus</name>
    <dbReference type="NCBI Taxonomy" id="4432"/>
    <lineage>
        <taxon>Eukaryota</taxon>
        <taxon>Viridiplantae</taxon>
        <taxon>Streptophyta</taxon>
        <taxon>Embryophyta</taxon>
        <taxon>Tracheophyta</taxon>
        <taxon>Spermatophyta</taxon>
        <taxon>Magnoliopsida</taxon>
        <taxon>Proteales</taxon>
        <taxon>Nelumbonaceae</taxon>
        <taxon>Nelumbo</taxon>
    </lineage>
</organism>
<reference evidence="1 2" key="1">
    <citation type="journal article" date="2020" name="Mol. Biol. Evol.">
        <title>Distinct Expression and Methylation Patterns for Genes with Different Fates following a Single Whole-Genome Duplication in Flowering Plants.</title>
        <authorList>
            <person name="Shi T."/>
            <person name="Rahmani R.S."/>
            <person name="Gugger P.F."/>
            <person name="Wang M."/>
            <person name="Li H."/>
            <person name="Zhang Y."/>
            <person name="Li Z."/>
            <person name="Wang Q."/>
            <person name="Van de Peer Y."/>
            <person name="Marchal K."/>
            <person name="Chen J."/>
        </authorList>
    </citation>
    <scope>NUCLEOTIDE SEQUENCE [LARGE SCALE GENOMIC DNA]</scope>
    <source>
        <tissue evidence="1">Leaf</tissue>
    </source>
</reference>
<name>A0A822XR12_NELNU</name>